<evidence type="ECO:0000256" key="2">
    <source>
        <dbReference type="SAM" id="Phobius"/>
    </source>
</evidence>
<dbReference type="OrthoDB" id="5192929at2"/>
<name>A0A345SW43_9ACTN</name>
<feature type="transmembrane region" description="Helical" evidence="2">
    <location>
        <begin position="40"/>
        <end position="58"/>
    </location>
</feature>
<dbReference type="Proteomes" id="UP000249340">
    <property type="component" value="Chromosome"/>
</dbReference>
<keyword evidence="2" id="KW-1133">Transmembrane helix</keyword>
<dbReference type="KEGG" id="stri:C7M71_011365"/>
<evidence type="ECO:0000313" key="3">
    <source>
        <dbReference type="EMBL" id="AXI77948.1"/>
    </source>
</evidence>
<feature type="region of interest" description="Disordered" evidence="1">
    <location>
        <begin position="1"/>
        <end position="31"/>
    </location>
</feature>
<accession>A0A345SW43</accession>
<evidence type="ECO:0000256" key="1">
    <source>
        <dbReference type="SAM" id="MobiDB-lite"/>
    </source>
</evidence>
<dbReference type="Pfam" id="PF11222">
    <property type="entry name" value="DUF3017"/>
    <property type="match status" value="1"/>
</dbReference>
<reference evidence="4" key="1">
    <citation type="submission" date="2018-07" db="EMBL/GenBank/DDBJ databases">
        <title>Streptacidiphilus bronchialis DSM 106435 chromosome.</title>
        <authorList>
            <person name="Batra D."/>
            <person name="Gulvik C.A."/>
        </authorList>
    </citation>
    <scope>NUCLEOTIDE SEQUENCE [LARGE SCALE GENOMIC DNA]</scope>
    <source>
        <strain evidence="4">DSM 106435</strain>
    </source>
</reference>
<sequence>MGVVRNRSRRRPPRETTGTLPPEGSAAPAGRARPLPVRQWPITLVTAVVAGGLLITAADRFRAGAVIVGAALLLAALLRMLFPEVGMLAVRSRFTDVSVLCVLGGAIVLLALIAQPHPWLHFPFLDRMTGLLGRHT</sequence>
<evidence type="ECO:0000313" key="4">
    <source>
        <dbReference type="Proteomes" id="UP000249340"/>
    </source>
</evidence>
<protein>
    <submittedName>
        <fullName evidence="3">DUF3017 domain-containing protein</fullName>
    </submittedName>
</protein>
<dbReference type="EMBL" id="CP031264">
    <property type="protein sequence ID" value="AXI77948.1"/>
    <property type="molecule type" value="Genomic_DNA"/>
</dbReference>
<feature type="transmembrane region" description="Helical" evidence="2">
    <location>
        <begin position="94"/>
        <end position="114"/>
    </location>
</feature>
<feature type="transmembrane region" description="Helical" evidence="2">
    <location>
        <begin position="64"/>
        <end position="82"/>
    </location>
</feature>
<proteinExistence type="predicted"/>
<keyword evidence="2" id="KW-0472">Membrane</keyword>
<dbReference type="AlphaFoldDB" id="A0A345SW43"/>
<dbReference type="InterPro" id="IPR021385">
    <property type="entry name" value="DUF3017"/>
</dbReference>
<dbReference type="RefSeq" id="WP_111493271.1">
    <property type="nucleotide sequence ID" value="NZ_JBMVEH010000004.1"/>
</dbReference>
<keyword evidence="2" id="KW-0812">Transmembrane</keyword>
<feature type="compositionally biased region" description="Basic residues" evidence="1">
    <location>
        <begin position="1"/>
        <end position="12"/>
    </location>
</feature>
<keyword evidence="4" id="KW-1185">Reference proteome</keyword>
<organism evidence="3 4">
    <name type="scientific">Peterkaempfera bronchialis</name>
    <dbReference type="NCBI Taxonomy" id="2126346"/>
    <lineage>
        <taxon>Bacteria</taxon>
        <taxon>Bacillati</taxon>
        <taxon>Actinomycetota</taxon>
        <taxon>Actinomycetes</taxon>
        <taxon>Kitasatosporales</taxon>
        <taxon>Streptomycetaceae</taxon>
        <taxon>Peterkaempfera</taxon>
    </lineage>
</organism>
<gene>
    <name evidence="3" type="ORF">C7M71_011365</name>
</gene>